<name>A0A1G2BSE4_9BACT</name>
<organism evidence="2 3">
    <name type="scientific">Candidatus Komeilibacteria bacterium RIFCSPLOWO2_02_FULL_48_11</name>
    <dbReference type="NCBI Taxonomy" id="1798553"/>
    <lineage>
        <taxon>Bacteria</taxon>
        <taxon>Candidatus Komeiliibacteriota</taxon>
    </lineage>
</organism>
<gene>
    <name evidence="2" type="ORF">A3H70_01115</name>
</gene>
<comment type="caution">
    <text evidence="2">The sequence shown here is derived from an EMBL/GenBank/DDBJ whole genome shotgun (WGS) entry which is preliminary data.</text>
</comment>
<evidence type="ECO:0000313" key="3">
    <source>
        <dbReference type="Proteomes" id="UP000178109"/>
    </source>
</evidence>
<dbReference type="AlphaFoldDB" id="A0A1G2BSE4"/>
<dbReference type="STRING" id="1798553.A3H70_01115"/>
<protein>
    <submittedName>
        <fullName evidence="2">Uncharacterized protein</fullName>
    </submittedName>
</protein>
<dbReference type="Proteomes" id="UP000178109">
    <property type="component" value="Unassembled WGS sequence"/>
</dbReference>
<evidence type="ECO:0000256" key="1">
    <source>
        <dbReference type="SAM" id="Phobius"/>
    </source>
</evidence>
<keyword evidence="1" id="KW-0472">Membrane</keyword>
<proteinExistence type="predicted"/>
<evidence type="ECO:0000313" key="2">
    <source>
        <dbReference type="EMBL" id="OGY91972.1"/>
    </source>
</evidence>
<reference evidence="2 3" key="1">
    <citation type="journal article" date="2016" name="Nat. Commun.">
        <title>Thousands of microbial genomes shed light on interconnected biogeochemical processes in an aquifer system.</title>
        <authorList>
            <person name="Anantharaman K."/>
            <person name="Brown C.T."/>
            <person name="Hug L.A."/>
            <person name="Sharon I."/>
            <person name="Castelle C.J."/>
            <person name="Probst A.J."/>
            <person name="Thomas B.C."/>
            <person name="Singh A."/>
            <person name="Wilkins M.J."/>
            <person name="Karaoz U."/>
            <person name="Brodie E.L."/>
            <person name="Williams K.H."/>
            <person name="Hubbard S.S."/>
            <person name="Banfield J.F."/>
        </authorList>
    </citation>
    <scope>NUCLEOTIDE SEQUENCE [LARGE SCALE GENOMIC DNA]</scope>
</reference>
<keyword evidence="1" id="KW-1133">Transmembrane helix</keyword>
<dbReference type="EMBL" id="MHKO01000032">
    <property type="protein sequence ID" value="OGY91972.1"/>
    <property type="molecule type" value="Genomic_DNA"/>
</dbReference>
<keyword evidence="1" id="KW-0812">Transmembrane</keyword>
<feature type="transmembrane region" description="Helical" evidence="1">
    <location>
        <begin position="37"/>
        <end position="60"/>
    </location>
</feature>
<sequence>MTLMALFIFIIALLVMCGAERIRRAYSCQGYEIDSRIVYANLAATAVWTVILWVPMYAIWTLMHLL</sequence>
<accession>A0A1G2BSE4</accession>